<sequence length="286" mass="31358">MSTSTTNPSTPFITGTELYHHFQHGQRMTIIDSHWAKTENSAWEAYVTQHIPGAMFCNPLRHLAGIPSRQHGRNPIPDINDLQRYLDDWGVMTDRPTYIYDTGANLYAARAWWILRWAGVNNVSILNGGTGEWQAAGGDVAGGIGALRGRGNVTVTPGSMPTLEVDEIEDWLAQGKMLVDNRDEARFKGLKENVDHQAGHIPGAVNIPTDVLQESNGRVLPAERVRKILGELGVEENTEIAVYSGSGVHSSLFIAAMEAAGLPAPRHYVGGWSQWSSDAKRPIERG</sequence>
<dbReference type="EMBL" id="WBZJ01000003">
    <property type="protein sequence ID" value="KAB3519918.1"/>
    <property type="molecule type" value="Genomic_DNA"/>
</dbReference>
<comment type="caution">
    <text evidence="4">The sequence shown here is derived from an EMBL/GenBank/DDBJ whole genome shotgun (WGS) entry which is preliminary data.</text>
</comment>
<dbReference type="Proteomes" id="UP000436181">
    <property type="component" value="Unassembled WGS sequence"/>
</dbReference>
<gene>
    <name evidence="4" type="ORF">F8377_08420</name>
</gene>
<dbReference type="SMART" id="SM00450">
    <property type="entry name" value="RHOD"/>
    <property type="match status" value="2"/>
</dbReference>
<dbReference type="Gene3D" id="3.40.250.10">
    <property type="entry name" value="Rhodanese-like domain"/>
    <property type="match status" value="2"/>
</dbReference>
<accession>A0ABQ6VEB8</accession>
<dbReference type="CDD" id="cd01448">
    <property type="entry name" value="TST_Repeat_1"/>
    <property type="match status" value="1"/>
</dbReference>
<keyword evidence="2" id="KW-0677">Repeat</keyword>
<dbReference type="Pfam" id="PF00581">
    <property type="entry name" value="Rhodanese"/>
    <property type="match status" value="2"/>
</dbReference>
<evidence type="ECO:0000256" key="1">
    <source>
        <dbReference type="ARBA" id="ARBA00022679"/>
    </source>
</evidence>
<evidence type="ECO:0000313" key="4">
    <source>
        <dbReference type="EMBL" id="KAB3519918.1"/>
    </source>
</evidence>
<keyword evidence="5" id="KW-1185">Reference proteome</keyword>
<feature type="domain" description="Rhodanese" evidence="3">
    <location>
        <begin position="49"/>
        <end position="142"/>
    </location>
</feature>
<protein>
    <submittedName>
        <fullName evidence="4">Sulfurtransferase</fullName>
    </submittedName>
</protein>
<feature type="domain" description="Rhodanese" evidence="3">
    <location>
        <begin position="172"/>
        <end position="284"/>
    </location>
</feature>
<keyword evidence="1" id="KW-0808">Transferase</keyword>
<dbReference type="SUPFAM" id="SSF52821">
    <property type="entry name" value="Rhodanese/Cell cycle control phosphatase"/>
    <property type="match status" value="2"/>
</dbReference>
<dbReference type="PANTHER" id="PTHR11364">
    <property type="entry name" value="THIOSULFATE SULFERTANSFERASE"/>
    <property type="match status" value="1"/>
</dbReference>
<name>A0ABQ6VEB8_9CORY</name>
<proteinExistence type="predicted"/>
<dbReference type="InterPro" id="IPR001763">
    <property type="entry name" value="Rhodanese-like_dom"/>
</dbReference>
<organism evidence="4 5">
    <name type="scientific">Corynebacterium zhongnanshanii</name>
    <dbReference type="NCBI Taxonomy" id="2768834"/>
    <lineage>
        <taxon>Bacteria</taxon>
        <taxon>Bacillati</taxon>
        <taxon>Actinomycetota</taxon>
        <taxon>Actinomycetes</taxon>
        <taxon>Mycobacteriales</taxon>
        <taxon>Corynebacteriaceae</taxon>
        <taxon>Corynebacterium</taxon>
    </lineage>
</organism>
<dbReference type="PROSITE" id="PS50206">
    <property type="entry name" value="RHODANESE_3"/>
    <property type="match status" value="2"/>
</dbReference>
<dbReference type="PANTHER" id="PTHR11364:SF27">
    <property type="entry name" value="SULFURTRANSFERASE"/>
    <property type="match status" value="1"/>
</dbReference>
<dbReference type="InterPro" id="IPR036873">
    <property type="entry name" value="Rhodanese-like_dom_sf"/>
</dbReference>
<evidence type="ECO:0000256" key="2">
    <source>
        <dbReference type="ARBA" id="ARBA00022737"/>
    </source>
</evidence>
<evidence type="ECO:0000259" key="3">
    <source>
        <dbReference type="PROSITE" id="PS50206"/>
    </source>
</evidence>
<reference evidence="4 5" key="1">
    <citation type="submission" date="2019-10" db="EMBL/GenBank/DDBJ databases">
        <title>Corynebacterium sp novel species isolated from the respiratory tract of Marmot.</title>
        <authorList>
            <person name="Zhang G."/>
        </authorList>
    </citation>
    <scope>NUCLEOTIDE SEQUENCE [LARGE SCALE GENOMIC DNA]</scope>
    <source>
        <strain evidence="4 5">336</strain>
    </source>
</reference>
<dbReference type="InterPro" id="IPR045078">
    <property type="entry name" value="TST/MPST-like"/>
</dbReference>
<dbReference type="RefSeq" id="WP_151844680.1">
    <property type="nucleotide sequence ID" value="NZ_WBZJ01000003.1"/>
</dbReference>
<evidence type="ECO:0000313" key="5">
    <source>
        <dbReference type="Proteomes" id="UP000436181"/>
    </source>
</evidence>